<reference evidence="5" key="1">
    <citation type="journal article" date="2018" name="Genome Biol. Evol.">
        <title>Mobile Elements Shape Plastome Evolution in Ferns.</title>
        <authorList>
            <person name="Robison T.A."/>
            <person name="Grusz A.L."/>
            <person name="Wolf P.G."/>
            <person name="Mower J.P."/>
            <person name="Fauskee B.D."/>
            <person name="Sosa K."/>
            <person name="Schuettpelz E.L."/>
        </authorList>
    </citation>
    <scope>NUCLEOTIDE SEQUENCE</scope>
</reference>
<keyword evidence="5" id="KW-0934">Plastid</keyword>
<dbReference type="Gene3D" id="3.30.1320.10">
    <property type="match status" value="1"/>
</dbReference>
<geneLocation type="chloroplast" evidence="5"/>
<accession>A0A411NIP8</accession>
<dbReference type="PANTHER" id="PTHR12919:SF20">
    <property type="entry name" value="SMALL RIBOSOMAL SUBUNIT PROTEIN BS16M"/>
    <property type="match status" value="1"/>
</dbReference>
<comment type="similarity">
    <text evidence="1 4">Belongs to the bacterial ribosomal protein bS16 family.</text>
</comment>
<organism evidence="5">
    <name type="scientific">Pteris vittata</name>
    <name type="common">Chinese ladder brake</name>
    <dbReference type="NCBI Taxonomy" id="13821"/>
    <lineage>
        <taxon>Eukaryota</taxon>
        <taxon>Viridiplantae</taxon>
        <taxon>Streptophyta</taxon>
        <taxon>Embryophyta</taxon>
        <taxon>Tracheophyta</taxon>
        <taxon>Polypodiopsida</taxon>
        <taxon>Polypodiidae</taxon>
        <taxon>Polypodiales</taxon>
        <taxon>Pteridineae</taxon>
        <taxon>Pteridaceae</taxon>
        <taxon>Pteridoideae</taxon>
        <taxon>Pteris</taxon>
        <taxon>Pteris subgen. Pteris</taxon>
        <taxon>Pteris sect. Pteris</taxon>
    </lineage>
</organism>
<dbReference type="EMBL" id="MH500228">
    <property type="protein sequence ID" value="QBF44570.1"/>
    <property type="molecule type" value="Genomic_DNA"/>
</dbReference>
<name>A0A3G5CSF4_PTEVI</name>
<dbReference type="NCBIfam" id="TIGR00002">
    <property type="entry name" value="S16"/>
    <property type="match status" value="1"/>
</dbReference>
<protein>
    <recommendedName>
        <fullName evidence="4">Small ribosomal subunit protein bS16c</fullName>
    </recommendedName>
</protein>
<reference evidence="6" key="2">
    <citation type="journal article" date="2018" name="Mitochondrial DNA Part B Resour">
        <title>The first complete chloroplast genome of Pteris vittata (Pteridaceae), an arsenic hyperaccumulating fern.</title>
        <authorList>
            <person name="Zeng H."/>
            <person name="Li M."/>
            <person name="Xu R."/>
            <person name="Liu S."/>
            <person name="Wang Z."/>
            <person name="Wang T."/>
            <person name="Su Y."/>
        </authorList>
    </citation>
    <scope>NUCLEOTIDE SEQUENCE</scope>
</reference>
<evidence type="ECO:0000256" key="2">
    <source>
        <dbReference type="ARBA" id="ARBA00022980"/>
    </source>
</evidence>
<dbReference type="Pfam" id="PF00886">
    <property type="entry name" value="Ribosomal_S16"/>
    <property type="match status" value="1"/>
</dbReference>
<gene>
    <name evidence="4 5" type="primary">rps16</name>
</gene>
<evidence type="ECO:0000256" key="3">
    <source>
        <dbReference type="ARBA" id="ARBA00023274"/>
    </source>
</evidence>
<evidence type="ECO:0000313" key="6">
    <source>
        <dbReference type="EMBL" id="QBF44570.1"/>
    </source>
</evidence>
<accession>A0A3G5CSF4</accession>
<dbReference type="HAMAP" id="MF_00385">
    <property type="entry name" value="Ribosomal_bS16"/>
    <property type="match status" value="1"/>
</dbReference>
<dbReference type="PANTHER" id="PTHR12919">
    <property type="entry name" value="30S RIBOSOMAL PROTEIN S16"/>
    <property type="match status" value="1"/>
</dbReference>
<evidence type="ECO:0000256" key="1">
    <source>
        <dbReference type="ARBA" id="ARBA00006668"/>
    </source>
</evidence>
<keyword evidence="5" id="KW-0150">Chloroplast</keyword>
<dbReference type="GO" id="GO:0015935">
    <property type="term" value="C:small ribosomal subunit"/>
    <property type="evidence" value="ECO:0007669"/>
    <property type="project" value="TreeGrafter"/>
</dbReference>
<dbReference type="InterPro" id="IPR000307">
    <property type="entry name" value="Ribosomal_bS16"/>
</dbReference>
<dbReference type="AlphaFoldDB" id="A0A3G5CSF4"/>
<dbReference type="InterPro" id="IPR023803">
    <property type="entry name" value="Ribosomal_bS16_dom_sf"/>
</dbReference>
<dbReference type="GO" id="GO:0032543">
    <property type="term" value="P:mitochondrial translation"/>
    <property type="evidence" value="ECO:0007669"/>
    <property type="project" value="TreeGrafter"/>
</dbReference>
<keyword evidence="2 4" id="KW-0689">Ribosomal protein</keyword>
<evidence type="ECO:0000256" key="4">
    <source>
        <dbReference type="HAMAP-Rule" id="MF_00385"/>
    </source>
</evidence>
<comment type="subcellular location">
    <subcellularLocation>
        <location evidence="4">Plastid</location>
        <location evidence="4">Chloroplast</location>
    </subcellularLocation>
</comment>
<dbReference type="SUPFAM" id="SSF54565">
    <property type="entry name" value="Ribosomal protein S16"/>
    <property type="match status" value="1"/>
</dbReference>
<proteinExistence type="inferred from homology"/>
<keyword evidence="3 4" id="KW-0687">Ribonucleoprotein</keyword>
<dbReference type="GO" id="GO:0003735">
    <property type="term" value="F:structural constituent of ribosome"/>
    <property type="evidence" value="ECO:0007669"/>
    <property type="project" value="InterPro"/>
</dbReference>
<dbReference type="GO" id="GO:0005739">
    <property type="term" value="C:mitochondrion"/>
    <property type="evidence" value="ECO:0007669"/>
    <property type="project" value="GOC"/>
</dbReference>
<dbReference type="GO" id="GO:0009507">
    <property type="term" value="C:chloroplast"/>
    <property type="evidence" value="ECO:0007669"/>
    <property type="project" value="UniProtKB-SubCell"/>
</dbReference>
<sequence>MVRLRLKQHGRKQRMTYRIVAIDAKSRRDGKVTREVGFYNPRSDEIQLDFLAITVLCESGAKLTKTVRDILGRAQLLKQIRTEF</sequence>
<evidence type="ECO:0000313" key="5">
    <source>
        <dbReference type="EMBL" id="AYW15794.1"/>
    </source>
</evidence>
<dbReference type="EMBL" id="MH173082">
    <property type="protein sequence ID" value="AYW15794.1"/>
    <property type="molecule type" value="Genomic_DNA"/>
</dbReference>